<reference evidence="2" key="1">
    <citation type="submission" date="2021-02" db="EMBL/GenBank/DDBJ databases">
        <authorList>
            <person name="Nowell W R."/>
        </authorList>
    </citation>
    <scope>NUCLEOTIDE SEQUENCE</scope>
</reference>
<protein>
    <recommendedName>
        <fullName evidence="1">Transferrin receptor-like dimerisation domain-containing protein</fullName>
    </recommendedName>
</protein>
<feature type="non-terminal residue" evidence="2">
    <location>
        <position position="1"/>
    </location>
</feature>
<dbReference type="GO" id="GO:0004180">
    <property type="term" value="F:carboxypeptidase activity"/>
    <property type="evidence" value="ECO:0007669"/>
    <property type="project" value="TreeGrafter"/>
</dbReference>
<dbReference type="AlphaFoldDB" id="A0A816F659"/>
<dbReference type="InterPro" id="IPR036757">
    <property type="entry name" value="TFR-like_dimer_dom_sf"/>
</dbReference>
<sequence>FKKKFHGNEHHFLDTVNYIYLSTASLQNAINDFKNVADKFQSESKLIDKTNPLSLRIVNDQLIQLERAFINPLGNSIERSDVKHVVYAPSRKDQYNAAGFPTIFDAIEDNDIINTQRQIAITTYFIRSAVSVLQQPTKLQTTSA</sequence>
<dbReference type="PANTHER" id="PTHR10404">
    <property type="entry name" value="N-ACETYLATED-ALPHA-LINKED ACIDIC DIPEPTIDASE"/>
    <property type="match status" value="1"/>
</dbReference>
<comment type="caution">
    <text evidence="2">The sequence shown here is derived from an EMBL/GenBank/DDBJ whole genome shotgun (WGS) entry which is preliminary data.</text>
</comment>
<organism evidence="2 4">
    <name type="scientific">Didymodactylos carnosus</name>
    <dbReference type="NCBI Taxonomy" id="1234261"/>
    <lineage>
        <taxon>Eukaryota</taxon>
        <taxon>Metazoa</taxon>
        <taxon>Spiralia</taxon>
        <taxon>Gnathifera</taxon>
        <taxon>Rotifera</taxon>
        <taxon>Eurotatoria</taxon>
        <taxon>Bdelloidea</taxon>
        <taxon>Philodinida</taxon>
        <taxon>Philodinidae</taxon>
        <taxon>Didymodactylos</taxon>
    </lineage>
</organism>
<dbReference type="OrthoDB" id="5841748at2759"/>
<keyword evidence="4" id="KW-1185">Reference proteome</keyword>
<dbReference type="PANTHER" id="PTHR10404:SF46">
    <property type="entry name" value="VACUOLAR PROTEIN SORTING-ASSOCIATED PROTEIN 70"/>
    <property type="match status" value="1"/>
</dbReference>
<dbReference type="InterPro" id="IPR007365">
    <property type="entry name" value="TFR-like_dimer_dom"/>
</dbReference>
<proteinExistence type="predicted"/>
<feature type="domain" description="Transferrin receptor-like dimerisation" evidence="1">
    <location>
        <begin position="22"/>
        <end position="133"/>
    </location>
</feature>
<dbReference type="Gene3D" id="1.20.930.40">
    <property type="entry name" value="Transferrin receptor-like, dimerisation domain"/>
    <property type="match status" value="1"/>
</dbReference>
<dbReference type="InterPro" id="IPR039373">
    <property type="entry name" value="Peptidase_M28B"/>
</dbReference>
<evidence type="ECO:0000313" key="3">
    <source>
        <dbReference type="EMBL" id="CAF4591818.1"/>
    </source>
</evidence>
<dbReference type="EMBL" id="CAJNOQ010053316">
    <property type="protein sequence ID" value="CAF1655392.1"/>
    <property type="molecule type" value="Genomic_DNA"/>
</dbReference>
<gene>
    <name evidence="2" type="ORF">GPM918_LOCUS45723</name>
    <name evidence="3" type="ORF">SRO942_LOCUS48526</name>
</gene>
<evidence type="ECO:0000313" key="4">
    <source>
        <dbReference type="Proteomes" id="UP000663829"/>
    </source>
</evidence>
<dbReference type="Pfam" id="PF04253">
    <property type="entry name" value="TFR_dimer"/>
    <property type="match status" value="1"/>
</dbReference>
<dbReference type="SUPFAM" id="SSF47672">
    <property type="entry name" value="Transferrin receptor-like dimerisation domain"/>
    <property type="match status" value="1"/>
</dbReference>
<dbReference type="Proteomes" id="UP000663829">
    <property type="component" value="Unassembled WGS sequence"/>
</dbReference>
<dbReference type="Proteomes" id="UP000681722">
    <property type="component" value="Unassembled WGS sequence"/>
</dbReference>
<evidence type="ECO:0000259" key="1">
    <source>
        <dbReference type="Pfam" id="PF04253"/>
    </source>
</evidence>
<dbReference type="EMBL" id="CAJOBC010125222">
    <property type="protein sequence ID" value="CAF4591818.1"/>
    <property type="molecule type" value="Genomic_DNA"/>
</dbReference>
<evidence type="ECO:0000313" key="2">
    <source>
        <dbReference type="EMBL" id="CAF1655392.1"/>
    </source>
</evidence>
<accession>A0A816F659</accession>
<name>A0A816F659_9BILA</name>